<evidence type="ECO:0000256" key="4">
    <source>
        <dbReference type="ARBA" id="ARBA00022801"/>
    </source>
</evidence>
<organism evidence="10 11">
    <name type="scientific">Streptomyces triticagri</name>
    <dbReference type="NCBI Taxonomy" id="2293568"/>
    <lineage>
        <taxon>Bacteria</taxon>
        <taxon>Bacillati</taxon>
        <taxon>Actinomycetota</taxon>
        <taxon>Actinomycetes</taxon>
        <taxon>Kitasatosporales</taxon>
        <taxon>Streptomycetaceae</taxon>
        <taxon>Streptomyces</taxon>
    </lineage>
</organism>
<evidence type="ECO:0000259" key="8">
    <source>
        <dbReference type="Pfam" id="PF00728"/>
    </source>
</evidence>
<evidence type="ECO:0000259" key="9">
    <source>
        <dbReference type="Pfam" id="PF02838"/>
    </source>
</evidence>
<feature type="active site" description="Proton donor" evidence="6">
    <location>
        <position position="301"/>
    </location>
</feature>
<evidence type="ECO:0000256" key="5">
    <source>
        <dbReference type="ARBA" id="ARBA00023295"/>
    </source>
</evidence>
<feature type="domain" description="Glycoside hydrolase family 20 catalytic" evidence="8">
    <location>
        <begin position="142"/>
        <end position="497"/>
    </location>
</feature>
<dbReference type="EMBL" id="QUAK01000234">
    <property type="protein sequence ID" value="RFU82716.1"/>
    <property type="molecule type" value="Genomic_DNA"/>
</dbReference>
<comment type="catalytic activity">
    <reaction evidence="1">
        <text>Hydrolysis of terminal non-reducing N-acetyl-D-hexosamine residues in N-acetyl-beta-D-hexosaminides.</text>
        <dbReference type="EC" id="3.2.1.52"/>
    </reaction>
</comment>
<dbReference type="Gene3D" id="3.30.379.10">
    <property type="entry name" value="Chitobiase/beta-hexosaminidase domain 2-like"/>
    <property type="match status" value="1"/>
</dbReference>
<dbReference type="Pfam" id="PF00728">
    <property type="entry name" value="Glyco_hydro_20"/>
    <property type="match status" value="1"/>
</dbReference>
<dbReference type="OrthoDB" id="9763537at2"/>
<feature type="region of interest" description="Disordered" evidence="7">
    <location>
        <begin position="66"/>
        <end position="88"/>
    </location>
</feature>
<evidence type="ECO:0000256" key="3">
    <source>
        <dbReference type="ARBA" id="ARBA00012663"/>
    </source>
</evidence>
<dbReference type="Gene3D" id="3.20.20.80">
    <property type="entry name" value="Glycosidases"/>
    <property type="match status" value="1"/>
</dbReference>
<gene>
    <name evidence="10" type="ORF">DY218_31595</name>
</gene>
<evidence type="ECO:0000256" key="2">
    <source>
        <dbReference type="ARBA" id="ARBA00006285"/>
    </source>
</evidence>
<feature type="compositionally biased region" description="Low complexity" evidence="7">
    <location>
        <begin position="66"/>
        <end position="84"/>
    </location>
</feature>
<feature type="domain" description="Beta-hexosaminidase bacterial type N-terminal" evidence="9">
    <location>
        <begin position="3"/>
        <end position="126"/>
    </location>
</feature>
<keyword evidence="5" id="KW-0326">Glycosidase</keyword>
<dbReference type="PANTHER" id="PTHR22600:SF57">
    <property type="entry name" value="BETA-N-ACETYLHEXOSAMINIDASE"/>
    <property type="match status" value="1"/>
</dbReference>
<dbReference type="SUPFAM" id="SSF55545">
    <property type="entry name" value="beta-N-acetylhexosaminidase-like domain"/>
    <property type="match status" value="1"/>
</dbReference>
<evidence type="ECO:0000256" key="6">
    <source>
        <dbReference type="PIRSR" id="PIRSR625705-1"/>
    </source>
</evidence>
<name>A0A372LVL7_9ACTN</name>
<comment type="similarity">
    <text evidence="2">Belongs to the glycosyl hydrolase 20 family.</text>
</comment>
<dbReference type="InterPro" id="IPR015883">
    <property type="entry name" value="Glyco_hydro_20_cat"/>
</dbReference>
<dbReference type="GO" id="GO:0030203">
    <property type="term" value="P:glycosaminoglycan metabolic process"/>
    <property type="evidence" value="ECO:0007669"/>
    <property type="project" value="TreeGrafter"/>
</dbReference>
<dbReference type="InterPro" id="IPR017853">
    <property type="entry name" value="GH"/>
</dbReference>
<dbReference type="GO" id="GO:0016020">
    <property type="term" value="C:membrane"/>
    <property type="evidence" value="ECO:0007669"/>
    <property type="project" value="TreeGrafter"/>
</dbReference>
<dbReference type="RefSeq" id="WP_128559577.1">
    <property type="nucleotide sequence ID" value="NZ_QUAK01000234.1"/>
</dbReference>
<dbReference type="PANTHER" id="PTHR22600">
    <property type="entry name" value="BETA-HEXOSAMINIDASE"/>
    <property type="match status" value="1"/>
</dbReference>
<dbReference type="Proteomes" id="UP000263094">
    <property type="component" value="Unassembled WGS sequence"/>
</dbReference>
<keyword evidence="4" id="KW-0378">Hydrolase</keyword>
<dbReference type="InterPro" id="IPR025705">
    <property type="entry name" value="Beta_hexosaminidase_sua/sub"/>
</dbReference>
<dbReference type="GO" id="GO:0004563">
    <property type="term" value="F:beta-N-acetylhexosaminidase activity"/>
    <property type="evidence" value="ECO:0007669"/>
    <property type="project" value="UniProtKB-EC"/>
</dbReference>
<reference evidence="10 11" key="1">
    <citation type="submission" date="2018-08" db="EMBL/GenBank/DDBJ databases">
        <title>Isolation, diversity and antifungal activity of Actinobacteria from wheat.</title>
        <authorList>
            <person name="Han C."/>
        </authorList>
    </citation>
    <scope>NUCLEOTIDE SEQUENCE [LARGE SCALE GENOMIC DNA]</scope>
    <source>
        <strain evidence="10 11">NEAU-YY421</strain>
    </source>
</reference>
<dbReference type="Pfam" id="PF02838">
    <property type="entry name" value="Glyco_hydro_20b"/>
    <property type="match status" value="1"/>
</dbReference>
<proteinExistence type="inferred from homology"/>
<dbReference type="EC" id="3.2.1.52" evidence="3"/>
<dbReference type="GO" id="GO:0005975">
    <property type="term" value="P:carbohydrate metabolic process"/>
    <property type="evidence" value="ECO:0007669"/>
    <property type="project" value="InterPro"/>
</dbReference>
<dbReference type="InterPro" id="IPR015882">
    <property type="entry name" value="HEX_bac_N"/>
</dbReference>
<comment type="caution">
    <text evidence="10">The sequence shown here is derived from an EMBL/GenBank/DDBJ whole genome shotgun (WGS) entry which is preliminary data.</text>
</comment>
<accession>A0A372LVL7</accession>
<evidence type="ECO:0000313" key="10">
    <source>
        <dbReference type="EMBL" id="RFU82716.1"/>
    </source>
</evidence>
<protein>
    <recommendedName>
        <fullName evidence="3">beta-N-acetylhexosaminidase</fullName>
        <ecNumber evidence="3">3.2.1.52</ecNumber>
    </recommendedName>
</protein>
<evidence type="ECO:0000256" key="1">
    <source>
        <dbReference type="ARBA" id="ARBA00001231"/>
    </source>
</evidence>
<keyword evidence="11" id="KW-1185">Reference proteome</keyword>
<dbReference type="AlphaFoldDB" id="A0A372LVL7"/>
<dbReference type="PRINTS" id="PR00738">
    <property type="entry name" value="GLHYDRLASE20"/>
</dbReference>
<sequence length="532" mass="57655">MNAVIPAPATTVDSGGAPLTAGNWHIRSDPGLRAEADTLRELLAPHLGPRLLPPGSTDEGHHLWLTSSPTPTTGPRTPVGVPPSGHDRPVDESYEMRVDADGITCRAHTATGAFRAGVTAAQLLITGPDLITRQQLTDAPYFAWRGLMLDPARTFLDGTELRRLIDLAALYKLNAVHLHLTDNEGWRLEIPGFPGLTPAPDTADARRTYYTLTEYRDLQEYAARRHITLVPEIDLPGHCATLRAAVPGLPDAPAPEGLAGRYPFVPPLDLTDARTREVVAAVLAEVCAATRGPFVHIGGDEAFGATEQSLAASVRELRSLVGKFGKRPLAWQEASRAGVEPGDVLQHWVDVAMMDLPDTADGLADRPELLAAGHTVERIRALKRFFAPSDHDVARILAGGGRVLLSPQSHLYLDRPYAAEVTPADCPPERTGLGFPNYRPGSTRWAASWTPAGHGIPEERIAGVEATLFAERLRGFDDVTTLLLPRLAGVAEAAWSGAAPDWESHRERLGRHAALWRARGLAYFPDSEIRWH</sequence>
<evidence type="ECO:0000313" key="11">
    <source>
        <dbReference type="Proteomes" id="UP000263094"/>
    </source>
</evidence>
<evidence type="ECO:0000256" key="7">
    <source>
        <dbReference type="SAM" id="MobiDB-lite"/>
    </source>
</evidence>
<dbReference type="SUPFAM" id="SSF51445">
    <property type="entry name" value="(Trans)glycosidases"/>
    <property type="match status" value="1"/>
</dbReference>
<dbReference type="InterPro" id="IPR029018">
    <property type="entry name" value="Hex-like_dom2"/>
</dbReference>